<comment type="caution">
    <text evidence="2">The sequence shown here is derived from an EMBL/GenBank/DDBJ whole genome shotgun (WGS) entry which is preliminary data.</text>
</comment>
<feature type="transmembrane region" description="Helical" evidence="1">
    <location>
        <begin position="12"/>
        <end position="31"/>
    </location>
</feature>
<proteinExistence type="predicted"/>
<dbReference type="AlphaFoldDB" id="A0A9X3DW38"/>
<sequence length="150" mass="17328">MAQYSNKSILKALFLAPSMSLVVLGTFFLFMNHQYDVQSLLTVFGISLMIYLIYCVIVIPIAYALSLWLAHKYWLNFFSIFFGSILMWLIVSIIGYLIFTGSLPTPIWTLFNDWFFYAISIFSGCCYWGFLKLFSSQPKLDQNNLAKTDT</sequence>
<dbReference type="Proteomes" id="UP001146019">
    <property type="component" value="Unassembled WGS sequence"/>
</dbReference>
<feature type="transmembrane region" description="Helical" evidence="1">
    <location>
        <begin position="43"/>
        <end position="65"/>
    </location>
</feature>
<evidence type="ECO:0000313" key="3">
    <source>
        <dbReference type="Proteomes" id="UP001146019"/>
    </source>
</evidence>
<reference evidence="2" key="1">
    <citation type="submission" date="2022-11" db="EMBL/GenBank/DDBJ databases">
        <title>Biodiversity and phylogenetic relationships of bacteria.</title>
        <authorList>
            <person name="Machado R.A.R."/>
            <person name="Bhat A."/>
            <person name="Loulou A."/>
            <person name="Kallel S."/>
        </authorList>
    </citation>
    <scope>NUCLEOTIDE SEQUENCE</scope>
    <source>
        <strain evidence="2">A-IN1</strain>
    </source>
</reference>
<feature type="transmembrane region" description="Helical" evidence="1">
    <location>
        <begin position="77"/>
        <end position="99"/>
    </location>
</feature>
<evidence type="ECO:0000256" key="1">
    <source>
        <dbReference type="SAM" id="Phobius"/>
    </source>
</evidence>
<protein>
    <submittedName>
        <fullName evidence="2">Uncharacterized protein</fullName>
    </submittedName>
</protein>
<name>A0A9X3DW38_9GAMM</name>
<keyword evidence="1" id="KW-0812">Transmembrane</keyword>
<accession>A0A9X3DW38</accession>
<feature type="transmembrane region" description="Helical" evidence="1">
    <location>
        <begin position="114"/>
        <end position="134"/>
    </location>
</feature>
<keyword evidence="3" id="KW-1185">Reference proteome</keyword>
<organism evidence="2 3">
    <name type="scientific">Acinetobacter nematophilus</name>
    <dbReference type="NCBI Taxonomy" id="2994642"/>
    <lineage>
        <taxon>Bacteria</taxon>
        <taxon>Pseudomonadati</taxon>
        <taxon>Pseudomonadota</taxon>
        <taxon>Gammaproteobacteria</taxon>
        <taxon>Moraxellales</taxon>
        <taxon>Moraxellaceae</taxon>
        <taxon>Acinetobacter</taxon>
    </lineage>
</organism>
<gene>
    <name evidence="2" type="ORF">OSH00_11245</name>
</gene>
<evidence type="ECO:0000313" key="2">
    <source>
        <dbReference type="EMBL" id="MCX5468317.1"/>
    </source>
</evidence>
<keyword evidence="1" id="KW-1133">Transmembrane helix</keyword>
<dbReference type="RefSeq" id="WP_266130496.1">
    <property type="nucleotide sequence ID" value="NZ_JAPKMY010000005.1"/>
</dbReference>
<keyword evidence="1" id="KW-0472">Membrane</keyword>
<dbReference type="EMBL" id="JAPKMY010000005">
    <property type="protein sequence ID" value="MCX5468317.1"/>
    <property type="molecule type" value="Genomic_DNA"/>
</dbReference>